<dbReference type="RefSeq" id="WP_227391216.1">
    <property type="nucleotide sequence ID" value="NZ_JBHSCJ010000009.1"/>
</dbReference>
<protein>
    <submittedName>
        <fullName evidence="1">Acyl-CoA thioesterase</fullName>
    </submittedName>
</protein>
<accession>A0ABS8DWG0</accession>
<evidence type="ECO:0000313" key="1">
    <source>
        <dbReference type="EMBL" id="MCB8890556.1"/>
    </source>
</evidence>
<reference evidence="1 2" key="1">
    <citation type="journal article" date="2021" name="Sci. Rep.">
        <title>Genome analysis of a halophilic bacterium Halomonas malpeensis YU-PRIM-29(T) reveals its exopolysaccharide and pigment producing capabilities.</title>
        <authorList>
            <person name="Athmika"/>
            <person name="Ghate S.D."/>
            <person name="Arun A.B."/>
            <person name="Rao S.S."/>
            <person name="Kumar S.T.A."/>
            <person name="Kandiyil M.K."/>
            <person name="Saptami K."/>
            <person name="Rekha P.D."/>
        </authorList>
    </citation>
    <scope>NUCLEOTIDE SEQUENCE [LARGE SCALE GENOMIC DNA]</scope>
    <source>
        <strain evidence="2">prim 29</strain>
    </source>
</reference>
<dbReference type="CDD" id="cd00586">
    <property type="entry name" value="4HBT"/>
    <property type="match status" value="1"/>
</dbReference>
<keyword evidence="2" id="KW-1185">Reference proteome</keyword>
<dbReference type="SUPFAM" id="SSF54637">
    <property type="entry name" value="Thioesterase/thiol ester dehydrase-isomerase"/>
    <property type="match status" value="1"/>
</dbReference>
<proteinExistence type="predicted"/>
<comment type="caution">
    <text evidence="1">The sequence shown here is derived from an EMBL/GenBank/DDBJ whole genome shotgun (WGS) entry which is preliminary data.</text>
</comment>
<sequence>MFTRHIEPAFYDTDALGHINNTRLPAWFELARNDLFKLFTPDLNPRQWRLIMARMEIDYRVELFYGHDIELRTYLTRLGTSSFTVTQEARQFDTLTNLGHTVLIQYDHHAKRAVPIEGELRESLTHHLQDAPS</sequence>
<organism evidence="1 2">
    <name type="scientific">Vreelandella malpeensis</name>
    <dbReference type="NCBI Taxonomy" id="1172368"/>
    <lineage>
        <taxon>Bacteria</taxon>
        <taxon>Pseudomonadati</taxon>
        <taxon>Pseudomonadota</taxon>
        <taxon>Gammaproteobacteria</taxon>
        <taxon>Oceanospirillales</taxon>
        <taxon>Halomonadaceae</taxon>
        <taxon>Vreelandella</taxon>
    </lineage>
</organism>
<dbReference type="Pfam" id="PF13279">
    <property type="entry name" value="4HBT_2"/>
    <property type="match status" value="1"/>
</dbReference>
<name>A0ABS8DWG0_9GAMM</name>
<gene>
    <name evidence="1" type="ORF">GEV37_15680</name>
</gene>
<dbReference type="Proteomes" id="UP001319882">
    <property type="component" value="Unassembled WGS sequence"/>
</dbReference>
<dbReference type="InterPro" id="IPR029069">
    <property type="entry name" value="HotDog_dom_sf"/>
</dbReference>
<evidence type="ECO:0000313" key="2">
    <source>
        <dbReference type="Proteomes" id="UP001319882"/>
    </source>
</evidence>
<dbReference type="Gene3D" id="3.10.129.10">
    <property type="entry name" value="Hotdog Thioesterase"/>
    <property type="match status" value="1"/>
</dbReference>
<dbReference type="EMBL" id="WHVL01000007">
    <property type="protein sequence ID" value="MCB8890556.1"/>
    <property type="molecule type" value="Genomic_DNA"/>
</dbReference>